<dbReference type="Pfam" id="PF15919">
    <property type="entry name" value="HicB_lk_antitox"/>
    <property type="match status" value="1"/>
</dbReference>
<dbReference type="EMBL" id="SWAU01000228">
    <property type="protein sequence ID" value="TKA95106.1"/>
    <property type="molecule type" value="Genomic_DNA"/>
</dbReference>
<evidence type="ECO:0000313" key="3">
    <source>
        <dbReference type="Proteomes" id="UP000306340"/>
    </source>
</evidence>
<dbReference type="SUPFAM" id="SSF143100">
    <property type="entry name" value="TTHA1013/TTHA0281-like"/>
    <property type="match status" value="1"/>
</dbReference>
<evidence type="ECO:0000313" key="2">
    <source>
        <dbReference type="EMBL" id="TKA95106.1"/>
    </source>
</evidence>
<dbReference type="Gene3D" id="3.30.160.250">
    <property type="match status" value="1"/>
</dbReference>
<evidence type="ECO:0000259" key="1">
    <source>
        <dbReference type="Pfam" id="PF15919"/>
    </source>
</evidence>
<name>A0A4U0YWW1_9RHOB</name>
<reference evidence="2 3" key="1">
    <citation type="submission" date="2019-04" db="EMBL/GenBank/DDBJ databases">
        <title>Crypto-aerobic microbial life in anoxic (sulfidic) marine sediments.</title>
        <authorList>
            <person name="Bhattacharya S."/>
            <person name="Roy C."/>
            <person name="Mondal N."/>
            <person name="Sarkar J."/>
            <person name="Mandal S."/>
            <person name="Rameez M.J."/>
            <person name="Ghosh W."/>
        </authorList>
    </citation>
    <scope>NUCLEOTIDE SEQUENCE [LARGE SCALE GENOMIC DNA]</scope>
    <source>
        <strain evidence="2 3">SBBC</strain>
    </source>
</reference>
<dbReference type="AlphaFoldDB" id="A0A4U0YWW1"/>
<proteinExistence type="predicted"/>
<dbReference type="Proteomes" id="UP000306340">
    <property type="component" value="Unassembled WGS sequence"/>
</dbReference>
<dbReference type="InterPro" id="IPR035069">
    <property type="entry name" value="TTHA1013/TTHA0281-like"/>
</dbReference>
<sequence length="131" mass="14384">MRYYTAVVHQEGDSAFGLSFPDLPGCFAAAEDWEEIPEKVSEALDLYFEDSETVEPRPLNVLRALPEVQEALGEGATLMAVPYIAPDGTQVRANISLDRGLLRAIDETAQARRMSRSAFLAALARREITGV</sequence>
<comment type="caution">
    <text evidence="2">The sequence shown here is derived from an EMBL/GenBank/DDBJ whole genome shotgun (WGS) entry which is preliminary data.</text>
</comment>
<feature type="domain" description="HicB-like antitoxin of toxin-antitoxin system" evidence="1">
    <location>
        <begin position="4"/>
        <end position="124"/>
    </location>
</feature>
<protein>
    <submittedName>
        <fullName evidence="2">Ribbon-helix-helix protein, CopG family</fullName>
    </submittedName>
</protein>
<dbReference type="RefSeq" id="WP_136793877.1">
    <property type="nucleotide sequence ID" value="NZ_SWAU01000228.1"/>
</dbReference>
<gene>
    <name evidence="2" type="ORF">FAZ78_18600</name>
</gene>
<organism evidence="2 3">
    <name type="scientific">Cereibacter changlensis</name>
    <dbReference type="NCBI Taxonomy" id="402884"/>
    <lineage>
        <taxon>Bacteria</taxon>
        <taxon>Pseudomonadati</taxon>
        <taxon>Pseudomonadota</taxon>
        <taxon>Alphaproteobacteria</taxon>
        <taxon>Rhodobacterales</taxon>
        <taxon>Paracoccaceae</taxon>
        <taxon>Cereibacter</taxon>
    </lineage>
</organism>
<accession>A0A4U0YWW1</accession>
<dbReference type="InterPro" id="IPR031807">
    <property type="entry name" value="HicB-like"/>
</dbReference>